<evidence type="ECO:0000313" key="2">
    <source>
        <dbReference type="Proteomes" id="UP000030645"/>
    </source>
</evidence>
<sequence length="75" mass="8669">MDPVTRYAYGCGIYWNVVLWKNLVTKLLDTSPGDNDTQLLRDLRESFQDYMCSNPQLIKKLKELLVKQRASLCSA</sequence>
<keyword evidence="2" id="KW-1185">Reference proteome</keyword>
<proteinExistence type="predicted"/>
<dbReference type="AlphaFoldDB" id="W9RH49"/>
<dbReference type="Proteomes" id="UP000030645">
    <property type="component" value="Unassembled WGS sequence"/>
</dbReference>
<organism evidence="1 2">
    <name type="scientific">Morus notabilis</name>
    <dbReference type="NCBI Taxonomy" id="981085"/>
    <lineage>
        <taxon>Eukaryota</taxon>
        <taxon>Viridiplantae</taxon>
        <taxon>Streptophyta</taxon>
        <taxon>Embryophyta</taxon>
        <taxon>Tracheophyta</taxon>
        <taxon>Spermatophyta</taxon>
        <taxon>Magnoliopsida</taxon>
        <taxon>eudicotyledons</taxon>
        <taxon>Gunneridae</taxon>
        <taxon>Pentapetalae</taxon>
        <taxon>rosids</taxon>
        <taxon>fabids</taxon>
        <taxon>Rosales</taxon>
        <taxon>Moraceae</taxon>
        <taxon>Moreae</taxon>
        <taxon>Morus</taxon>
    </lineage>
</organism>
<name>W9RH49_9ROSA</name>
<protein>
    <submittedName>
        <fullName evidence="1">Uncharacterized protein</fullName>
    </submittedName>
</protein>
<dbReference type="STRING" id="981085.W9RH49"/>
<evidence type="ECO:0000313" key="1">
    <source>
        <dbReference type="EMBL" id="EXB90890.1"/>
    </source>
</evidence>
<gene>
    <name evidence="1" type="ORF">L484_011984</name>
</gene>
<accession>W9RH49</accession>
<reference evidence="2" key="1">
    <citation type="submission" date="2013-01" db="EMBL/GenBank/DDBJ databases">
        <title>Draft Genome Sequence of a Mulberry Tree, Morus notabilis C.K. Schneid.</title>
        <authorList>
            <person name="He N."/>
            <person name="Zhao S."/>
        </authorList>
    </citation>
    <scope>NUCLEOTIDE SEQUENCE</scope>
</reference>
<dbReference type="EMBL" id="KE345040">
    <property type="protein sequence ID" value="EXB90890.1"/>
    <property type="molecule type" value="Genomic_DNA"/>
</dbReference>